<dbReference type="EMBL" id="MRCG01000005">
    <property type="protein sequence ID" value="OKH48716.1"/>
    <property type="molecule type" value="Genomic_DNA"/>
</dbReference>
<dbReference type="Pfam" id="PF14332">
    <property type="entry name" value="DUF4388"/>
    <property type="match status" value="1"/>
</dbReference>
<dbReference type="SMART" id="SM00448">
    <property type="entry name" value="REC"/>
    <property type="match status" value="1"/>
</dbReference>
<keyword evidence="2" id="KW-0902">Two-component regulatory system</keyword>
<dbReference type="InterPro" id="IPR001789">
    <property type="entry name" value="Sig_transdc_resp-reg_receiver"/>
</dbReference>
<protein>
    <recommendedName>
        <fullName evidence="2">Protein PatA</fullName>
    </recommendedName>
</protein>
<dbReference type="SUPFAM" id="SSF52172">
    <property type="entry name" value="CheY-like"/>
    <property type="match status" value="1"/>
</dbReference>
<feature type="modified residue" description="4-aspartylphosphate" evidence="3">
    <location>
        <position position="323"/>
    </location>
</feature>
<reference evidence="5 6" key="1">
    <citation type="submission" date="2016-11" db="EMBL/GenBank/DDBJ databases">
        <title>Draft Genome Sequences of Nine Cyanobacterial Strains from Diverse Habitats.</title>
        <authorList>
            <person name="Zhu T."/>
            <person name="Hou S."/>
            <person name="Lu X."/>
            <person name="Hess W.R."/>
        </authorList>
    </citation>
    <scope>NUCLEOTIDE SEQUENCE [LARGE SCALE GENOMIC DNA]</scope>
    <source>
        <strain evidence="5 6">NIES-30</strain>
    </source>
</reference>
<organism evidence="5 6">
    <name type="scientific">Phormidium tenue NIES-30</name>
    <dbReference type="NCBI Taxonomy" id="549789"/>
    <lineage>
        <taxon>Bacteria</taxon>
        <taxon>Bacillati</taxon>
        <taxon>Cyanobacteriota</taxon>
        <taxon>Cyanophyceae</taxon>
        <taxon>Oscillatoriophycideae</taxon>
        <taxon>Oscillatoriales</taxon>
        <taxon>Oscillatoriaceae</taxon>
        <taxon>Phormidium</taxon>
    </lineage>
</organism>
<dbReference type="InterPro" id="IPR024186">
    <property type="entry name" value="Sig_transdc_resp-reg_PatA"/>
</dbReference>
<dbReference type="STRING" id="549789.NIES30_09255"/>
<name>A0A1U7J732_9CYAN</name>
<comment type="function">
    <text evidence="2">Controls heterocyst pattern formation.</text>
</comment>
<dbReference type="InterPro" id="IPR050595">
    <property type="entry name" value="Bact_response_regulator"/>
</dbReference>
<dbReference type="AlphaFoldDB" id="A0A1U7J732"/>
<keyword evidence="2" id="KW-0364">Heterocyst</keyword>
<keyword evidence="1 3" id="KW-0597">Phosphoprotein</keyword>
<sequence>MQGYLSEIDIRSILQLIELGQRTGELYLESYGSTNNQSPNQSFDGGLTPADSRSWIVFLSNGQLVYAGTTDNKLDRLRDHLHRYGIDQSLPDPSTTAAIAAFNSLEYGTLWALLEQHLITPDQGRTMLSHMVHETLFDLLSLHHGAFVFQLSSALSPQLMTHTISDLVAGITQQIQTWHQLHPHLQSPDQCPVLLAPEAFQASVSNQAYQRMVTWMDGKTSIRRIARYLSRDLLSVARSIVPALQQGQISLVYGSTEVDLAPVNQRPGPDRLPRIVCVDDSATVRQAVERILSGQGYEATSIGNPLKALGLLFQLQPNLILCDITMPELDGYELCAMLRHSSAFRQTPIVMLTGKDGFLDRVKARMVGATDYLTKPFGPGELLALVEKYAGPGDLNRPRPDTLLAEAIEDEFDLDFSKAPMPQ</sequence>
<evidence type="ECO:0000313" key="5">
    <source>
        <dbReference type="EMBL" id="OKH48716.1"/>
    </source>
</evidence>
<dbReference type="Pfam" id="PF00072">
    <property type="entry name" value="Response_reg"/>
    <property type="match status" value="1"/>
</dbReference>
<dbReference type="OrthoDB" id="525404at2"/>
<evidence type="ECO:0000259" key="4">
    <source>
        <dbReference type="PROSITE" id="PS50110"/>
    </source>
</evidence>
<dbReference type="GO" id="GO:0000160">
    <property type="term" value="P:phosphorelay signal transduction system"/>
    <property type="evidence" value="ECO:0007669"/>
    <property type="project" value="UniProtKB-KW"/>
</dbReference>
<dbReference type="InterPro" id="IPR011006">
    <property type="entry name" value="CheY-like_superfamily"/>
</dbReference>
<dbReference type="GO" id="GO:0030428">
    <property type="term" value="C:cell septum"/>
    <property type="evidence" value="ECO:0007669"/>
    <property type="project" value="UniProtKB-SubCell"/>
</dbReference>
<dbReference type="PROSITE" id="PS50110">
    <property type="entry name" value="RESPONSE_REGULATORY"/>
    <property type="match status" value="1"/>
</dbReference>
<accession>A0A1U7J732</accession>
<feature type="domain" description="Response regulatory" evidence="4">
    <location>
        <begin position="274"/>
        <end position="390"/>
    </location>
</feature>
<dbReference type="PANTHER" id="PTHR44591:SF3">
    <property type="entry name" value="RESPONSE REGULATORY DOMAIN-CONTAINING PROTEIN"/>
    <property type="match status" value="1"/>
</dbReference>
<evidence type="ECO:0000256" key="3">
    <source>
        <dbReference type="PROSITE-ProRule" id="PRU00169"/>
    </source>
</evidence>
<dbReference type="PANTHER" id="PTHR44591">
    <property type="entry name" value="STRESS RESPONSE REGULATOR PROTEIN 1"/>
    <property type="match status" value="1"/>
</dbReference>
<proteinExistence type="evidence at transcript level"/>
<dbReference type="Proteomes" id="UP000185557">
    <property type="component" value="Unassembled WGS sequence"/>
</dbReference>
<gene>
    <name evidence="5" type="ORF">NIES30_09255</name>
</gene>
<dbReference type="PIRSF" id="PIRSF005897">
    <property type="entry name" value="RR_PatA"/>
    <property type="match status" value="1"/>
</dbReference>
<evidence type="ECO:0000313" key="6">
    <source>
        <dbReference type="Proteomes" id="UP000185557"/>
    </source>
</evidence>
<comment type="subcellular location">
    <subcellularLocation>
        <location evidence="2">Cell septum</location>
    </subcellularLocation>
</comment>
<evidence type="ECO:0000256" key="2">
    <source>
        <dbReference type="PIRNR" id="PIRNR005897"/>
    </source>
</evidence>
<dbReference type="Gene3D" id="3.40.50.2300">
    <property type="match status" value="1"/>
</dbReference>
<dbReference type="InterPro" id="IPR025497">
    <property type="entry name" value="PatA-like_N"/>
</dbReference>
<dbReference type="GO" id="GO:0043158">
    <property type="term" value="P:heterocyst development"/>
    <property type="evidence" value="ECO:0007669"/>
    <property type="project" value="UniProtKB-KW"/>
</dbReference>
<evidence type="ECO:0000256" key="1">
    <source>
        <dbReference type="ARBA" id="ARBA00022553"/>
    </source>
</evidence>
<comment type="caution">
    <text evidence="5">The sequence shown here is derived from an EMBL/GenBank/DDBJ whole genome shotgun (WGS) entry which is preliminary data.</text>
</comment>
<keyword evidence="6" id="KW-1185">Reference proteome</keyword>
<dbReference type="RefSeq" id="WP_073608128.1">
    <property type="nucleotide sequence ID" value="NZ_MRCG01000005.1"/>
</dbReference>
<comment type="induction">
    <text evidence="2">By nitrogen starvation.</text>
</comment>